<dbReference type="EMBL" id="JASAOG010000013">
    <property type="protein sequence ID" value="KAK0065561.1"/>
    <property type="molecule type" value="Genomic_DNA"/>
</dbReference>
<dbReference type="AlphaFoldDB" id="A0AAD8C2Z0"/>
<dbReference type="InterPro" id="IPR001254">
    <property type="entry name" value="Trypsin_dom"/>
</dbReference>
<dbReference type="InterPro" id="IPR043504">
    <property type="entry name" value="Peptidase_S1_PA_chymotrypsin"/>
</dbReference>
<accession>A0AAD8C2Z0</accession>
<dbReference type="InterPro" id="IPR009003">
    <property type="entry name" value="Peptidase_S1_PA"/>
</dbReference>
<dbReference type="GO" id="GO:0004252">
    <property type="term" value="F:serine-type endopeptidase activity"/>
    <property type="evidence" value="ECO:0007669"/>
    <property type="project" value="InterPro"/>
</dbReference>
<evidence type="ECO:0000313" key="2">
    <source>
        <dbReference type="EMBL" id="KAK0065561.1"/>
    </source>
</evidence>
<keyword evidence="3" id="KW-1185">Reference proteome</keyword>
<reference evidence="2" key="2">
    <citation type="submission" date="2023-04" db="EMBL/GenBank/DDBJ databases">
        <authorList>
            <person name="Bu L."/>
            <person name="Lu L."/>
            <person name="Laidemitt M.R."/>
            <person name="Zhang S.M."/>
            <person name="Mutuku M."/>
            <person name="Mkoji G."/>
            <person name="Steinauer M."/>
            <person name="Loker E.S."/>
        </authorList>
    </citation>
    <scope>NUCLEOTIDE SEQUENCE</scope>
    <source>
        <strain evidence="2">KasaAsao</strain>
        <tissue evidence="2">Whole Snail</tissue>
    </source>
</reference>
<gene>
    <name evidence="2" type="ORF">Bpfe_004994</name>
</gene>
<evidence type="ECO:0000259" key="1">
    <source>
        <dbReference type="Pfam" id="PF00089"/>
    </source>
</evidence>
<organism evidence="2 3">
    <name type="scientific">Biomphalaria pfeifferi</name>
    <name type="common">Bloodfluke planorb</name>
    <name type="synonym">Freshwater snail</name>
    <dbReference type="NCBI Taxonomy" id="112525"/>
    <lineage>
        <taxon>Eukaryota</taxon>
        <taxon>Metazoa</taxon>
        <taxon>Spiralia</taxon>
        <taxon>Lophotrochozoa</taxon>
        <taxon>Mollusca</taxon>
        <taxon>Gastropoda</taxon>
        <taxon>Heterobranchia</taxon>
        <taxon>Euthyneura</taxon>
        <taxon>Panpulmonata</taxon>
        <taxon>Hygrophila</taxon>
        <taxon>Lymnaeoidea</taxon>
        <taxon>Planorbidae</taxon>
        <taxon>Biomphalaria</taxon>
    </lineage>
</organism>
<name>A0AAD8C2Z0_BIOPF</name>
<evidence type="ECO:0000313" key="3">
    <source>
        <dbReference type="Proteomes" id="UP001233172"/>
    </source>
</evidence>
<protein>
    <submittedName>
        <fullName evidence="2">Chymotrypsin-like elastase family member 1</fullName>
    </submittedName>
</protein>
<proteinExistence type="predicted"/>
<dbReference type="GO" id="GO:0006508">
    <property type="term" value="P:proteolysis"/>
    <property type="evidence" value="ECO:0007669"/>
    <property type="project" value="InterPro"/>
</dbReference>
<feature type="domain" description="Peptidase S1" evidence="1">
    <location>
        <begin position="10"/>
        <end position="54"/>
    </location>
</feature>
<feature type="non-terminal residue" evidence="2">
    <location>
        <position position="54"/>
    </location>
</feature>
<dbReference type="SUPFAM" id="SSF50494">
    <property type="entry name" value="Trypsin-like serine proteases"/>
    <property type="match status" value="1"/>
</dbReference>
<reference evidence="2" key="1">
    <citation type="journal article" date="2023" name="PLoS Negl. Trop. Dis.">
        <title>A genome sequence for Biomphalaria pfeifferi, the major vector snail for the human-infecting parasite Schistosoma mansoni.</title>
        <authorList>
            <person name="Bu L."/>
            <person name="Lu L."/>
            <person name="Laidemitt M.R."/>
            <person name="Zhang S.M."/>
            <person name="Mutuku M."/>
            <person name="Mkoji G."/>
            <person name="Steinauer M."/>
            <person name="Loker E.S."/>
        </authorList>
    </citation>
    <scope>NUCLEOTIDE SEQUENCE</scope>
    <source>
        <strain evidence="2">KasaAsao</strain>
    </source>
</reference>
<dbReference type="Pfam" id="PF00089">
    <property type="entry name" value="Trypsin"/>
    <property type="match status" value="1"/>
</dbReference>
<dbReference type="Gene3D" id="2.40.10.10">
    <property type="entry name" value="Trypsin-like serine proteases"/>
    <property type="match status" value="1"/>
</dbReference>
<comment type="caution">
    <text evidence="2">The sequence shown here is derived from an EMBL/GenBank/DDBJ whole genome shotgun (WGS) entry which is preliminary data.</text>
</comment>
<sequence>MLNIYGPPNEYEQTLSVSKIYIHENYENKLKRYNPYDLAVLTLATPARLNRNVQ</sequence>
<dbReference type="Proteomes" id="UP001233172">
    <property type="component" value="Unassembled WGS sequence"/>
</dbReference>